<accession>A0ABR2GUL2</accession>
<keyword evidence="3" id="KW-1185">Reference proteome</keyword>
<dbReference type="Proteomes" id="UP001470230">
    <property type="component" value="Unassembled WGS sequence"/>
</dbReference>
<reference evidence="2 3" key="1">
    <citation type="submission" date="2024-04" db="EMBL/GenBank/DDBJ databases">
        <title>Tritrichomonas musculus Genome.</title>
        <authorList>
            <person name="Alves-Ferreira E."/>
            <person name="Grigg M."/>
            <person name="Lorenzi H."/>
            <person name="Galac M."/>
        </authorList>
    </citation>
    <scope>NUCLEOTIDE SEQUENCE [LARGE SCALE GENOMIC DNA]</scope>
    <source>
        <strain evidence="2 3">EAF2021</strain>
    </source>
</reference>
<evidence type="ECO:0000313" key="2">
    <source>
        <dbReference type="EMBL" id="KAK8837047.1"/>
    </source>
</evidence>
<feature type="compositionally biased region" description="Basic residues" evidence="1">
    <location>
        <begin position="149"/>
        <end position="165"/>
    </location>
</feature>
<dbReference type="InterPro" id="IPR029071">
    <property type="entry name" value="Ubiquitin-like_domsf"/>
</dbReference>
<evidence type="ECO:0000256" key="1">
    <source>
        <dbReference type="SAM" id="MobiDB-lite"/>
    </source>
</evidence>
<organism evidence="2 3">
    <name type="scientific">Tritrichomonas musculus</name>
    <dbReference type="NCBI Taxonomy" id="1915356"/>
    <lineage>
        <taxon>Eukaryota</taxon>
        <taxon>Metamonada</taxon>
        <taxon>Parabasalia</taxon>
        <taxon>Tritrichomonadida</taxon>
        <taxon>Tritrichomonadidae</taxon>
        <taxon>Tritrichomonas</taxon>
    </lineage>
</organism>
<name>A0ABR2GUL2_9EUKA</name>
<comment type="caution">
    <text evidence="2">The sequence shown here is derived from an EMBL/GenBank/DDBJ whole genome shotgun (WGS) entry which is preliminary data.</text>
</comment>
<protein>
    <recommendedName>
        <fullName evidence="4">Ubiquitin-like domain-containing protein</fullName>
    </recommendedName>
</protein>
<gene>
    <name evidence="2" type="ORF">M9Y10_037094</name>
</gene>
<dbReference type="EMBL" id="JAPFFF010000062">
    <property type="protein sequence ID" value="KAK8837047.1"/>
    <property type="molecule type" value="Genomic_DNA"/>
</dbReference>
<evidence type="ECO:0008006" key="4">
    <source>
        <dbReference type="Google" id="ProtNLM"/>
    </source>
</evidence>
<feature type="region of interest" description="Disordered" evidence="1">
    <location>
        <begin position="144"/>
        <end position="171"/>
    </location>
</feature>
<dbReference type="Gene3D" id="3.10.20.90">
    <property type="entry name" value="Phosphatidylinositol 3-kinase Catalytic Subunit, Chain A, domain 1"/>
    <property type="match status" value="1"/>
</dbReference>
<evidence type="ECO:0000313" key="3">
    <source>
        <dbReference type="Proteomes" id="UP001470230"/>
    </source>
</evidence>
<proteinExistence type="predicted"/>
<dbReference type="SUPFAM" id="SSF54236">
    <property type="entry name" value="Ubiquitin-like"/>
    <property type="match status" value="1"/>
</dbReference>
<sequence>MSIYIDKAINEAKKTSKYVIVCVENLFGKGLLSNDSIFRKISLNFVPYTTSAGSEGFKNFFQDFLSSSNCISPALRQRINLNDNFTYEEACAHLKGRYLIVDPENSEIVDQLSEDKTEPNNQTSKITEFDLLIWLQAFLDSRDTSNQNKKQHSRGQRFPKPRPNKNTKGVQKNIENEFHLTPHTEFEDVKNIMVKFVSPDGAMKTFKVNKDKKIVIFLKPICKELNLDMNKLVFTFDARTFDLNKTVRNIHLQNNSVIYSKYKTFS</sequence>